<sequence>MMCVSLHYQSKAFASWKHWKSTDVTPNCRISSISHIKLFTQFFDEQIYQVVNTCCRLHSFKNWKCKRLLLTLHYGNEMDIFCIAVNEKLFTTLHAPTPSLILVLTITQRCLVSQIRRDAVLSM</sequence>
<comment type="caution">
    <text evidence="1">The sequence shown here is derived from an EMBL/GenBank/DDBJ whole genome shotgun (WGS) entry which is preliminary data.</text>
</comment>
<accession>A0A0V1D2N7</accession>
<proteinExistence type="predicted"/>
<name>A0A0V1D2N7_TRIBR</name>
<evidence type="ECO:0000313" key="2">
    <source>
        <dbReference type="Proteomes" id="UP000054653"/>
    </source>
</evidence>
<dbReference type="EMBL" id="JYDI01000050">
    <property type="protein sequence ID" value="KRY55802.1"/>
    <property type="molecule type" value="Genomic_DNA"/>
</dbReference>
<protein>
    <submittedName>
        <fullName evidence="1">Uncharacterized protein</fullName>
    </submittedName>
</protein>
<organism evidence="1 2">
    <name type="scientific">Trichinella britovi</name>
    <name type="common">Parasitic roundworm</name>
    <dbReference type="NCBI Taxonomy" id="45882"/>
    <lineage>
        <taxon>Eukaryota</taxon>
        <taxon>Metazoa</taxon>
        <taxon>Ecdysozoa</taxon>
        <taxon>Nematoda</taxon>
        <taxon>Enoplea</taxon>
        <taxon>Dorylaimia</taxon>
        <taxon>Trichinellida</taxon>
        <taxon>Trichinellidae</taxon>
        <taxon>Trichinella</taxon>
    </lineage>
</organism>
<reference evidence="1 2" key="1">
    <citation type="submission" date="2015-01" db="EMBL/GenBank/DDBJ databases">
        <title>Evolution of Trichinella species and genotypes.</title>
        <authorList>
            <person name="Korhonen P.K."/>
            <person name="Edoardo P."/>
            <person name="Giuseppe L.R."/>
            <person name="Gasser R.B."/>
        </authorList>
    </citation>
    <scope>NUCLEOTIDE SEQUENCE [LARGE SCALE GENOMIC DNA]</scope>
    <source>
        <strain evidence="1">ISS120</strain>
    </source>
</reference>
<gene>
    <name evidence="1" type="ORF">T03_2449</name>
</gene>
<evidence type="ECO:0000313" key="1">
    <source>
        <dbReference type="EMBL" id="KRY55802.1"/>
    </source>
</evidence>
<dbReference type="AlphaFoldDB" id="A0A0V1D2N7"/>
<keyword evidence="2" id="KW-1185">Reference proteome</keyword>
<dbReference type="Proteomes" id="UP000054653">
    <property type="component" value="Unassembled WGS sequence"/>
</dbReference>